<feature type="transmembrane region" description="Helical" evidence="1">
    <location>
        <begin position="9"/>
        <end position="26"/>
    </location>
</feature>
<feature type="transmembrane region" description="Helical" evidence="1">
    <location>
        <begin position="86"/>
        <end position="104"/>
    </location>
</feature>
<dbReference type="InterPro" id="IPR000326">
    <property type="entry name" value="PAP2/HPO"/>
</dbReference>
<dbReference type="Proteomes" id="UP001315967">
    <property type="component" value="Chromosome"/>
</dbReference>
<keyword evidence="4" id="KW-1185">Reference proteome</keyword>
<evidence type="ECO:0000259" key="2">
    <source>
        <dbReference type="SMART" id="SM00014"/>
    </source>
</evidence>
<dbReference type="RefSeq" id="WP_313793083.1">
    <property type="nucleotide sequence ID" value="NZ_CP102453.1"/>
</dbReference>
<protein>
    <submittedName>
        <fullName evidence="3">Phosphatase PAP2 family protein</fullName>
    </submittedName>
</protein>
<dbReference type="EMBL" id="CP102453">
    <property type="protein sequence ID" value="UUX33581.1"/>
    <property type="molecule type" value="Genomic_DNA"/>
</dbReference>
<evidence type="ECO:0000313" key="4">
    <source>
        <dbReference type="Proteomes" id="UP001315967"/>
    </source>
</evidence>
<feature type="transmembrane region" description="Helical" evidence="1">
    <location>
        <begin position="52"/>
        <end position="79"/>
    </location>
</feature>
<feature type="domain" description="Phosphatidic acid phosphatase type 2/haloperoxidase" evidence="2">
    <location>
        <begin position="86"/>
        <end position="200"/>
    </location>
</feature>
<name>A0ABY5P4A8_9LACT</name>
<dbReference type="Pfam" id="PF01569">
    <property type="entry name" value="PAP2"/>
    <property type="match status" value="1"/>
</dbReference>
<gene>
    <name evidence="3" type="ORF">NRE15_11840</name>
</gene>
<dbReference type="SUPFAM" id="SSF48317">
    <property type="entry name" value="Acid phosphatase/Vanadium-dependent haloperoxidase"/>
    <property type="match status" value="1"/>
</dbReference>
<keyword evidence="1" id="KW-0472">Membrane</keyword>
<dbReference type="InterPro" id="IPR036938">
    <property type="entry name" value="PAP2/HPO_sf"/>
</dbReference>
<dbReference type="SMART" id="SM00014">
    <property type="entry name" value="acidPPc"/>
    <property type="match status" value="1"/>
</dbReference>
<evidence type="ECO:0000313" key="3">
    <source>
        <dbReference type="EMBL" id="UUX33581.1"/>
    </source>
</evidence>
<reference evidence="3 4" key="1">
    <citation type="submission" date="2022-08" db="EMBL/GenBank/DDBJ databases">
        <title>Aerococcaceae sp. nov isolated from spoiled eye mask.</title>
        <authorList>
            <person name="Zhou G."/>
            <person name="Xie X.-B."/>
            <person name="Shi Q.-S."/>
            <person name="Wang Y.-S."/>
            <person name="Wen X."/>
            <person name="Peng H."/>
            <person name="Yang X.-J."/>
            <person name="Tao H.-B."/>
            <person name="Huang X.-M."/>
        </authorList>
    </citation>
    <scope>NUCLEOTIDE SEQUENCE [LARGE SCALE GENOMIC DNA]</scope>
    <source>
        <strain evidence="4">DM20194951</strain>
    </source>
</reference>
<dbReference type="PANTHER" id="PTHR14969">
    <property type="entry name" value="SPHINGOSINE-1-PHOSPHATE PHOSPHOHYDROLASE"/>
    <property type="match status" value="1"/>
</dbReference>
<dbReference type="CDD" id="cd03392">
    <property type="entry name" value="PAP2_like_2"/>
    <property type="match status" value="1"/>
</dbReference>
<accession>A0ABY5P4A8</accession>
<keyword evidence="1" id="KW-0812">Transmembrane</keyword>
<evidence type="ECO:0000256" key="1">
    <source>
        <dbReference type="SAM" id="Phobius"/>
    </source>
</evidence>
<keyword evidence="1" id="KW-1133">Transmembrane helix</keyword>
<feature type="transmembrane region" description="Helical" evidence="1">
    <location>
        <begin position="124"/>
        <end position="147"/>
    </location>
</feature>
<dbReference type="PANTHER" id="PTHR14969:SF13">
    <property type="entry name" value="AT30094P"/>
    <property type="match status" value="1"/>
</dbReference>
<sequence length="209" mass="24204">MQSKTIKKISLSLTIFILMVLLYFFAQDWLQTMDVAVSETVRQWRQPMLDRFFLTITILANSNFVTYAVIVIVLVIAIYFKQWLRAIIYGLAIAFGNLTVNPQIKNWVHRERPDMNFRMVHEASYSFPSGHAFASAMIYPLIADFLIRNTPLNTYPRTVYTVTTVLVLLISFSRIYLGMHYLSDVIAGMSLGYTFYLLTRDLTDKVLDD</sequence>
<dbReference type="Gene3D" id="1.20.144.10">
    <property type="entry name" value="Phosphatidic acid phosphatase type 2/haloperoxidase"/>
    <property type="match status" value="2"/>
</dbReference>
<organism evidence="3 4">
    <name type="scientific">Fundicoccus culcitae</name>
    <dbReference type="NCBI Taxonomy" id="2969821"/>
    <lineage>
        <taxon>Bacteria</taxon>
        <taxon>Bacillati</taxon>
        <taxon>Bacillota</taxon>
        <taxon>Bacilli</taxon>
        <taxon>Lactobacillales</taxon>
        <taxon>Aerococcaceae</taxon>
        <taxon>Fundicoccus</taxon>
    </lineage>
</organism>
<proteinExistence type="predicted"/>
<feature type="transmembrane region" description="Helical" evidence="1">
    <location>
        <begin position="159"/>
        <end position="176"/>
    </location>
</feature>